<accession>A0A6C0LW97</accession>
<dbReference type="AlphaFoldDB" id="A0A6C0LW97"/>
<reference evidence="1" key="1">
    <citation type="journal article" date="2020" name="Nature">
        <title>Giant virus diversity and host interactions through global metagenomics.</title>
        <authorList>
            <person name="Schulz F."/>
            <person name="Roux S."/>
            <person name="Paez-Espino D."/>
            <person name="Jungbluth S."/>
            <person name="Walsh D.A."/>
            <person name="Denef V.J."/>
            <person name="McMahon K.D."/>
            <person name="Konstantinidis K.T."/>
            <person name="Eloe-Fadrosh E.A."/>
            <person name="Kyrpides N.C."/>
            <person name="Woyke T."/>
        </authorList>
    </citation>
    <scope>NUCLEOTIDE SEQUENCE</scope>
    <source>
        <strain evidence="1">GVMAG-S-1016713-169</strain>
    </source>
</reference>
<organism evidence="1">
    <name type="scientific">viral metagenome</name>
    <dbReference type="NCBI Taxonomy" id="1070528"/>
    <lineage>
        <taxon>unclassified sequences</taxon>
        <taxon>metagenomes</taxon>
        <taxon>organismal metagenomes</taxon>
    </lineage>
</organism>
<evidence type="ECO:0000313" key="1">
    <source>
        <dbReference type="EMBL" id="QHU34640.1"/>
    </source>
</evidence>
<dbReference type="GO" id="GO:0000278">
    <property type="term" value="P:mitotic cell cycle"/>
    <property type="evidence" value="ECO:0007669"/>
    <property type="project" value="TreeGrafter"/>
</dbReference>
<name>A0A6C0LW97_9ZZZZ</name>
<dbReference type="GO" id="GO:0072354">
    <property type="term" value="F:histone H3T3 kinase activity"/>
    <property type="evidence" value="ECO:0007669"/>
    <property type="project" value="TreeGrafter"/>
</dbReference>
<proteinExistence type="predicted"/>
<dbReference type="PANTHER" id="PTHR24419">
    <property type="entry name" value="INTERLEUKIN-1 RECEPTOR-ASSOCIATED KINASE"/>
    <property type="match status" value="1"/>
</dbReference>
<dbReference type="Gene3D" id="1.10.510.10">
    <property type="entry name" value="Transferase(Phosphotransferase) domain 1"/>
    <property type="match status" value="1"/>
</dbReference>
<dbReference type="SUPFAM" id="SSF56112">
    <property type="entry name" value="Protein kinase-like (PK-like)"/>
    <property type="match status" value="1"/>
</dbReference>
<dbReference type="GO" id="GO:0005737">
    <property type="term" value="C:cytoplasm"/>
    <property type="evidence" value="ECO:0007669"/>
    <property type="project" value="TreeGrafter"/>
</dbReference>
<dbReference type="EMBL" id="MN740576">
    <property type="protein sequence ID" value="QHU34640.1"/>
    <property type="molecule type" value="Genomic_DNA"/>
</dbReference>
<dbReference type="InterPro" id="IPR011009">
    <property type="entry name" value="Kinase-like_dom_sf"/>
</dbReference>
<sequence>MSYEKLVNHYNEHREKPWKEWLEFKEIFPKPGKQGLVGLLKSKKGPTYVFKISQYLNYLVHHESQVMKGLNELSPFCPHFCKGVGTVECDVNPEYRKGGNPFEEAKLTVVKEVMLCEYLENTTKLYNIIRADVKEDALYSTIKQVLLALAFAQRSQNFTHYDLHSNNIMVKKCNPDVVFLYVLDEDNQFCVPTHGLYPIIIDFGFSYSKSMEDGPLWPSMGHTDVGFTSNQFDPIADPKLFLVTVSGEIKEKRKSKKSKRFRNVVKNLFGKLDIDWTNGWDNGNKSAIDCVAELIGEYNKTSKLFDEYEHYCLDLVQSLIILPLEEQNYSNVHGSYTAFLEEWFKIENQISSQFYNLYILKGLVDAARFVTAAYLDPRTRNAAIIDFQRKVIERVNSVVKFCRTIGLNFEKMLCGILLLARGIEGILFDVMFSKTSRKEKEYSKLPLKSIEQIYAAVEVNVDDTYVYTEKTSVIILDSLNKTTNIYEIPLESLDDINDLNPIARGTYIYDLYKR</sequence>
<evidence type="ECO:0008006" key="2">
    <source>
        <dbReference type="Google" id="ProtNLM"/>
    </source>
</evidence>
<dbReference type="GO" id="GO:0005634">
    <property type="term" value="C:nucleus"/>
    <property type="evidence" value="ECO:0007669"/>
    <property type="project" value="TreeGrafter"/>
</dbReference>
<dbReference type="PANTHER" id="PTHR24419:SF18">
    <property type="entry name" value="SERINE_THREONINE-PROTEIN KINASE HASPIN"/>
    <property type="match status" value="1"/>
</dbReference>
<dbReference type="GO" id="GO:0035556">
    <property type="term" value="P:intracellular signal transduction"/>
    <property type="evidence" value="ECO:0007669"/>
    <property type="project" value="TreeGrafter"/>
</dbReference>
<protein>
    <recommendedName>
        <fullName evidence="2">Protein kinase domain-containing protein</fullName>
    </recommendedName>
</protein>